<dbReference type="InterPro" id="IPR016155">
    <property type="entry name" value="Mopterin_synth/thiamin_S_b"/>
</dbReference>
<dbReference type="InterPro" id="IPR010035">
    <property type="entry name" value="Thi_S"/>
</dbReference>
<dbReference type="RefSeq" id="YP_009496568.1">
    <property type="nucleotide sequence ID" value="NC_038000.1"/>
</dbReference>
<dbReference type="EMBL" id="MG755799">
    <property type="protein sequence ID" value="AWT39281.1"/>
    <property type="molecule type" value="Genomic_DNA"/>
</dbReference>
<dbReference type="CDD" id="cd00565">
    <property type="entry name" value="Ubl_ThiS"/>
    <property type="match status" value="1"/>
</dbReference>
<dbReference type="AlphaFoldDB" id="A0A2U9NQ91"/>
<evidence type="ECO:0000313" key="1">
    <source>
        <dbReference type="EMBL" id="AWT39281.1"/>
    </source>
</evidence>
<geneLocation type="chloroplast" evidence="1"/>
<dbReference type="GeneID" id="36958944"/>
<dbReference type="Gene3D" id="3.10.20.30">
    <property type="match status" value="1"/>
</dbReference>
<dbReference type="SUPFAM" id="SSF54285">
    <property type="entry name" value="MoaD/ThiS"/>
    <property type="match status" value="1"/>
</dbReference>
<keyword evidence="1" id="KW-0934">Plastid</keyword>
<reference evidence="1" key="1">
    <citation type="journal article" date="2018" name="Adv. Bot. Res.">
        <title>Evolution of the Plastid Genomes in Diatoms.</title>
        <authorList>
            <person name="Yu M."/>
            <person name="Ashworth M.P."/>
            <person name="Hajrah N.H."/>
            <person name="Khiyami M.A."/>
            <person name="Sabir M.J."/>
            <person name="Alhebshi A.M."/>
            <person name="Al-Malki A.L."/>
            <person name="Sabir J.S.M."/>
            <person name="Theriot E.C."/>
            <person name="Jansen R.K."/>
        </authorList>
    </citation>
    <scope>NUCLEOTIDE SEQUENCE</scope>
</reference>
<proteinExistence type="predicted"/>
<name>A0A2U9NQ91_9STRA</name>
<protein>
    <submittedName>
        <fullName evidence="1">Thiamine biosynthesis protein S</fullName>
    </submittedName>
</protein>
<dbReference type="NCBIfam" id="TIGR01683">
    <property type="entry name" value="thiS"/>
    <property type="match status" value="1"/>
</dbReference>
<organism evidence="1">
    <name type="scientific">Actinocyclus subtilis</name>
    <dbReference type="NCBI Taxonomy" id="1630683"/>
    <lineage>
        <taxon>Eukaryota</taxon>
        <taxon>Sar</taxon>
        <taxon>Stramenopiles</taxon>
        <taxon>Ochrophyta</taxon>
        <taxon>Bacillariophyta</taxon>
        <taxon>Coscinodiscophyceae</taxon>
        <taxon>Coscinodiscophycidae</taxon>
        <taxon>Coscinodiscales</taxon>
        <taxon>Hemidiscaceae</taxon>
        <taxon>Actinocyclus</taxon>
    </lineage>
</organism>
<dbReference type="PANTHER" id="PTHR34472:SF1">
    <property type="entry name" value="SULFUR CARRIER PROTEIN THIS"/>
    <property type="match status" value="1"/>
</dbReference>
<dbReference type="Pfam" id="PF02597">
    <property type="entry name" value="ThiS"/>
    <property type="match status" value="1"/>
</dbReference>
<keyword evidence="1" id="KW-0150">Chloroplast</keyword>
<gene>
    <name evidence="1" type="primary">thiS</name>
</gene>
<dbReference type="InterPro" id="IPR012675">
    <property type="entry name" value="Beta-grasp_dom_sf"/>
</dbReference>
<dbReference type="InterPro" id="IPR003749">
    <property type="entry name" value="ThiS/MoaD-like"/>
</dbReference>
<dbReference type="PANTHER" id="PTHR34472">
    <property type="entry name" value="SULFUR CARRIER PROTEIN THIS"/>
    <property type="match status" value="1"/>
</dbReference>
<accession>A0A2U9NQ91</accession>
<sequence length="67" mass="7985">MKTFFLNGQEYNTEGNFTLLELLHYFNYDFNLLVIEHNYLIRKKQNWGQIFINNNDRIEIVTIVGGG</sequence>